<accession>A0A399ES88</accession>
<dbReference type="OrthoDB" id="26033at2"/>
<organism evidence="1 2">
    <name type="scientific">Calidithermus roseus</name>
    <dbReference type="NCBI Taxonomy" id="1644118"/>
    <lineage>
        <taxon>Bacteria</taxon>
        <taxon>Thermotogati</taxon>
        <taxon>Deinococcota</taxon>
        <taxon>Deinococci</taxon>
        <taxon>Thermales</taxon>
        <taxon>Thermaceae</taxon>
        <taxon>Calidithermus</taxon>
    </lineage>
</organism>
<proteinExistence type="predicted"/>
<protein>
    <submittedName>
        <fullName evidence="1">Uncharacterized protein</fullName>
    </submittedName>
</protein>
<dbReference type="AlphaFoldDB" id="A0A399ES88"/>
<comment type="caution">
    <text evidence="1">The sequence shown here is derived from an EMBL/GenBank/DDBJ whole genome shotgun (WGS) entry which is preliminary data.</text>
</comment>
<name>A0A399ES88_9DEIN</name>
<dbReference type="EMBL" id="QWLA01000042">
    <property type="protein sequence ID" value="RIH85442.1"/>
    <property type="molecule type" value="Genomic_DNA"/>
</dbReference>
<dbReference type="RefSeq" id="WP_147371629.1">
    <property type="nucleotide sequence ID" value="NZ_QWLA01000042.1"/>
</dbReference>
<evidence type="ECO:0000313" key="1">
    <source>
        <dbReference type="EMBL" id="RIH85442.1"/>
    </source>
</evidence>
<keyword evidence="2" id="KW-1185">Reference proteome</keyword>
<reference evidence="1 2" key="1">
    <citation type="submission" date="2018-08" db="EMBL/GenBank/DDBJ databases">
        <title>Meiothermus roseus NBRC 110900 genome sequencing project.</title>
        <authorList>
            <person name="Da Costa M.S."/>
            <person name="Albuquerque L."/>
            <person name="Raposo P."/>
            <person name="Froufe H.J.C."/>
            <person name="Barroso C.S."/>
            <person name="Egas C."/>
        </authorList>
    </citation>
    <scope>NUCLEOTIDE SEQUENCE [LARGE SCALE GENOMIC DNA]</scope>
    <source>
        <strain evidence="1 2">NBRC 110900</strain>
    </source>
</reference>
<gene>
    <name evidence="1" type="ORF">Mrose_02225</name>
</gene>
<dbReference type="Proteomes" id="UP000265341">
    <property type="component" value="Unassembled WGS sequence"/>
</dbReference>
<evidence type="ECO:0000313" key="2">
    <source>
        <dbReference type="Proteomes" id="UP000265341"/>
    </source>
</evidence>
<sequence>MHSTVATKQRDQLREAVVLRDEGLRLQRDMAEMGRVQREMAEQLAQGKPLDVSVLEMLRQGTSNFEAWWGKVQRLLGREDLEKNLPKTLEALEAYQRRLEEAATCEVALGILERVSAIVHHGPEEMPTLTQLQMDVLELVRSITHNPSVTPTVQALAAGTHPYVRLIHFLQPQDMSDEEWEQTYQSLRESLGREIAVAAARGRLELT</sequence>